<evidence type="ECO:0000313" key="3">
    <source>
        <dbReference type="Proteomes" id="UP000019487"/>
    </source>
</evidence>
<dbReference type="Proteomes" id="UP000019487">
    <property type="component" value="Unassembled WGS sequence"/>
</dbReference>
<dbReference type="AlphaFoldDB" id="W9CQ02"/>
<dbReference type="EMBL" id="AYSA01000061">
    <property type="protein sequence ID" value="ESZ97911.1"/>
    <property type="molecule type" value="Genomic_DNA"/>
</dbReference>
<feature type="compositionally biased region" description="Basic and acidic residues" evidence="1">
    <location>
        <begin position="404"/>
        <end position="416"/>
    </location>
</feature>
<keyword evidence="3" id="KW-1185">Reference proteome</keyword>
<comment type="caution">
    <text evidence="2">The sequence shown here is derived from an EMBL/GenBank/DDBJ whole genome shotgun (WGS) entry which is preliminary data.</text>
</comment>
<evidence type="ECO:0000256" key="1">
    <source>
        <dbReference type="SAM" id="MobiDB-lite"/>
    </source>
</evidence>
<reference evidence="2 3" key="1">
    <citation type="journal article" date="2014" name="Genome Announc.">
        <title>Draft genome sequence of Sclerotinia borealis, a psychrophilic plant pathogenic fungus.</title>
        <authorList>
            <person name="Mardanov A.V."/>
            <person name="Beletsky A.V."/>
            <person name="Kadnikov V.V."/>
            <person name="Ignatov A.N."/>
            <person name="Ravin N.V."/>
        </authorList>
    </citation>
    <scope>NUCLEOTIDE SEQUENCE [LARGE SCALE GENOMIC DNA]</scope>
    <source>
        <strain evidence="3">F-4157</strain>
    </source>
</reference>
<organism evidence="2 3">
    <name type="scientific">Sclerotinia borealis (strain F-4128)</name>
    <dbReference type="NCBI Taxonomy" id="1432307"/>
    <lineage>
        <taxon>Eukaryota</taxon>
        <taxon>Fungi</taxon>
        <taxon>Dikarya</taxon>
        <taxon>Ascomycota</taxon>
        <taxon>Pezizomycotina</taxon>
        <taxon>Leotiomycetes</taxon>
        <taxon>Helotiales</taxon>
        <taxon>Sclerotiniaceae</taxon>
        <taxon>Sclerotinia</taxon>
    </lineage>
</organism>
<protein>
    <submittedName>
        <fullName evidence="2">Uncharacterized protein</fullName>
    </submittedName>
</protein>
<proteinExistence type="predicted"/>
<feature type="region of interest" description="Disordered" evidence="1">
    <location>
        <begin position="404"/>
        <end position="425"/>
    </location>
</feature>
<name>W9CQ02_SCLBF</name>
<dbReference type="HOGENOM" id="CLU_645844_0_0_1"/>
<evidence type="ECO:0000313" key="2">
    <source>
        <dbReference type="EMBL" id="ESZ97911.1"/>
    </source>
</evidence>
<sequence length="425" mass="48497">MLSSQLRRSVPVYQKLLISSTVPTLFLTATRATALSARSRENGGPWHAPVTSTWKQDRCYAISRQEPRQVRHIMDVLSVYASGRRLRTKINQLEGDAKVHLDVTAKTDMALIPAYATLLDLTMKMVADANPPELWNQSQNGETFRQQFPESLRSTVKWMQNNSRALKPPSSSVTDLAQLSVKLFEKARDSCLEMQDHLARIQEQIMGMQHEISVFNIELQLADKLHPQQKKMFQHARDNAKSRQAYAQDIWPREDLRDAKNDAKQAQALLNLLNKFVQPAFDKGELKSLGDEVSILFDRTITQKDILERILTGHVREMANMAHTWFRPVFHHRFTEKILEILALAPLSAETLPYVRGVLALLSWPGTQLLTPDTDSLARWRRRPQVQQSSLKGRLGEIVERAEGERKKFPAGKEEEAGAFGRFSR</sequence>
<gene>
    <name evidence="2" type="ORF">SBOR_1710</name>
</gene>
<accession>W9CQ02</accession>
<dbReference type="OrthoDB" id="3498342at2759"/>